<evidence type="ECO:0000256" key="10">
    <source>
        <dbReference type="SAM" id="MobiDB-lite"/>
    </source>
</evidence>
<feature type="region of interest" description="Disordered" evidence="10">
    <location>
        <begin position="1"/>
        <end position="20"/>
    </location>
</feature>
<dbReference type="Proteomes" id="UP000011518">
    <property type="component" value="Unassembled WGS sequence"/>
</dbReference>
<evidence type="ECO:0000256" key="3">
    <source>
        <dbReference type="ARBA" id="ARBA00022692"/>
    </source>
</evidence>
<dbReference type="AlphaFoldDB" id="L9KHP3"/>
<keyword evidence="7" id="KW-0472">Membrane</keyword>
<dbReference type="PANTHER" id="PTHR21508">
    <property type="entry name" value="MITOGUARDIN"/>
    <property type="match status" value="1"/>
</dbReference>
<evidence type="ECO:0000313" key="11">
    <source>
        <dbReference type="EMBL" id="ELW61984.1"/>
    </source>
</evidence>
<evidence type="ECO:0000313" key="12">
    <source>
        <dbReference type="Proteomes" id="UP000011518"/>
    </source>
</evidence>
<dbReference type="PANTHER" id="PTHR21508:SF4">
    <property type="entry name" value="MITOGUARDIN 2"/>
    <property type="match status" value="1"/>
</dbReference>
<dbReference type="GO" id="GO:0005741">
    <property type="term" value="C:mitochondrial outer membrane"/>
    <property type="evidence" value="ECO:0007669"/>
    <property type="project" value="UniProtKB-SubCell"/>
</dbReference>
<gene>
    <name evidence="11" type="ORF">TREES_T100004285</name>
</gene>
<protein>
    <recommendedName>
        <fullName evidence="8">Mitoguardin 2</fullName>
    </recommendedName>
    <alternativeName>
        <fullName evidence="9">Protein FAM73B</fullName>
    </alternativeName>
</protein>
<keyword evidence="3" id="KW-0812">Transmembrane</keyword>
<reference evidence="12" key="2">
    <citation type="journal article" date="2013" name="Nat. Commun.">
        <title>Genome of the Chinese tree shrew.</title>
        <authorList>
            <person name="Fan Y."/>
            <person name="Huang Z.Y."/>
            <person name="Cao C.C."/>
            <person name="Chen C.S."/>
            <person name="Chen Y.X."/>
            <person name="Fan D.D."/>
            <person name="He J."/>
            <person name="Hou H.L."/>
            <person name="Hu L."/>
            <person name="Hu X.T."/>
            <person name="Jiang X.T."/>
            <person name="Lai R."/>
            <person name="Lang Y.S."/>
            <person name="Liang B."/>
            <person name="Liao S.G."/>
            <person name="Mu D."/>
            <person name="Ma Y.Y."/>
            <person name="Niu Y.Y."/>
            <person name="Sun X.Q."/>
            <person name="Xia J.Q."/>
            <person name="Xiao J."/>
            <person name="Xiong Z.Q."/>
            <person name="Xu L."/>
            <person name="Yang L."/>
            <person name="Zhang Y."/>
            <person name="Zhao W."/>
            <person name="Zhao X.D."/>
            <person name="Zheng Y.T."/>
            <person name="Zhou J.M."/>
            <person name="Zhu Y.B."/>
            <person name="Zhang G.J."/>
            <person name="Wang J."/>
            <person name="Yao Y.G."/>
        </authorList>
    </citation>
    <scope>NUCLEOTIDE SEQUENCE [LARGE SCALE GENOMIC DNA]</scope>
</reference>
<keyword evidence="5" id="KW-1133">Transmembrane helix</keyword>
<feature type="compositionally biased region" description="Basic residues" evidence="10">
    <location>
        <begin position="11"/>
        <end position="20"/>
    </location>
</feature>
<keyword evidence="6" id="KW-0496">Mitochondrion</keyword>
<evidence type="ECO:0000256" key="5">
    <source>
        <dbReference type="ARBA" id="ARBA00022989"/>
    </source>
</evidence>
<organism evidence="11 12">
    <name type="scientific">Tupaia chinensis</name>
    <name type="common">Chinese tree shrew</name>
    <name type="synonym">Tupaia belangeri chinensis</name>
    <dbReference type="NCBI Taxonomy" id="246437"/>
    <lineage>
        <taxon>Eukaryota</taxon>
        <taxon>Metazoa</taxon>
        <taxon>Chordata</taxon>
        <taxon>Craniata</taxon>
        <taxon>Vertebrata</taxon>
        <taxon>Euteleostomi</taxon>
        <taxon>Mammalia</taxon>
        <taxon>Eutheria</taxon>
        <taxon>Euarchontoglires</taxon>
        <taxon>Scandentia</taxon>
        <taxon>Tupaiidae</taxon>
        <taxon>Tupaia</taxon>
    </lineage>
</organism>
<feature type="compositionally biased region" description="Low complexity" evidence="10">
    <location>
        <begin position="242"/>
        <end position="255"/>
    </location>
</feature>
<feature type="compositionally biased region" description="Gly residues" evidence="10">
    <location>
        <begin position="1"/>
        <end position="10"/>
    </location>
</feature>
<evidence type="ECO:0000256" key="1">
    <source>
        <dbReference type="ARBA" id="ARBA00004374"/>
    </source>
</evidence>
<proteinExistence type="inferred from homology"/>
<comment type="subcellular location">
    <subcellularLocation>
        <location evidence="1">Mitochondrion outer membrane</location>
        <topology evidence="1">Multi-pass membrane protein</topology>
    </subcellularLocation>
</comment>
<evidence type="ECO:0000256" key="6">
    <source>
        <dbReference type="ARBA" id="ARBA00023128"/>
    </source>
</evidence>
<feature type="compositionally biased region" description="Low complexity" evidence="10">
    <location>
        <begin position="224"/>
        <end position="234"/>
    </location>
</feature>
<feature type="region of interest" description="Disordered" evidence="10">
    <location>
        <begin position="220"/>
        <end position="255"/>
    </location>
</feature>
<keyword evidence="4" id="KW-1000">Mitochondrion outer membrane</keyword>
<evidence type="ECO:0000256" key="8">
    <source>
        <dbReference type="ARBA" id="ARBA00040959"/>
    </source>
</evidence>
<comment type="similarity">
    <text evidence="2">Belongs to the mitoguardin family.</text>
</comment>
<keyword evidence="12" id="KW-1185">Reference proteome</keyword>
<dbReference type="STRING" id="246437.L9KHP3"/>
<evidence type="ECO:0000256" key="9">
    <source>
        <dbReference type="ARBA" id="ARBA00041863"/>
    </source>
</evidence>
<dbReference type="FunCoup" id="L9KHP3">
    <property type="interactions" value="736"/>
</dbReference>
<accession>L9KHP3</accession>
<reference evidence="12" key="1">
    <citation type="submission" date="2012-07" db="EMBL/GenBank/DDBJ databases">
        <title>Genome of the Chinese tree shrew, a rising model animal genetically related to primates.</title>
        <authorList>
            <person name="Zhang G."/>
            <person name="Fan Y."/>
            <person name="Yao Y."/>
            <person name="Huang Z."/>
        </authorList>
    </citation>
    <scope>NUCLEOTIDE SEQUENCE [LARGE SCALE GENOMIC DNA]</scope>
</reference>
<sequence length="868" mass="94386">MGPRVSGGPGRAHRVGGQRRRVLERGFQRAGTRPALGIRRTQVSGPSRTVKVWGLSGQLTGAAAFPARAHALRRDRLACTSLSFVGVDSGEAPAGSQLKPSSFEALGPEGSCLGVGCAMAFRRSEGMSMIQALAMTVAEIPVFLYTTFGQSAFSQLRLTPGLRKVLFATALGTVALALAAHQLKRRRRRKKQVGPELGGEQPATVPLPILMARKVPSVKKGYSSRRVQSPSSKSNDTLSGISSIEPSKHSGSSHSLASMVAVNSSSPIAACSGPWDARGVEESVTTSDGNAESLYMQGMELFEEALQKWEQALSVGQRGDSGSTPTPGDNLRNPETASEALSEPESQRREFAEKLESLLHRAYHLQEEFGSTFPADSMLLDLERTLMLPLTEGSLRLRADDEDSLTSEDSFFSATELFESLQIGDFPVPLSRPAAAYEEALHLVKEGRVLCRTLRTELLGCYSDQDFLAKLHCVRQAFEGLLEDKSNQLFFGEVGRQMVTGLMTKAEKVRERAGFVPALILKTKTVPLSTCDCDIAVHKTHRYKIGPEPHLPEVTVPTACQGFLGHVGIPTLDTVVAPRPLLCRPSCSFALWCDLASRSRPSATSAHGALPAACAVLRCCAVTPRVPRREDTDGTLLTILYCPCGSSRVPWAEPQMVPCLVSSPKGFLESYEEMLSYALRPETWATTRLELEGRGVVCMSFFDIVLDFILMDAFEDLENPPSSVLAVLRNRWLSDSFKETALATACWSVLKAKRRLLMVPDGFISHFYSVSEHVSPVLAFGFLGPKPQLSEVCAFFKPCAQHQIVQYLRDMFDLDNVRYTSVPALADDILQLSRRRSEILLGYLGAPAASGIGLNGALPRENGPLGEQ</sequence>
<dbReference type="Pfam" id="PF10265">
    <property type="entry name" value="Miga"/>
    <property type="match status" value="2"/>
</dbReference>
<name>L9KHP3_TUPCH</name>
<dbReference type="InParanoid" id="L9KHP3"/>
<dbReference type="eggNOG" id="KOG3831">
    <property type="taxonomic scope" value="Eukaryota"/>
</dbReference>
<dbReference type="EMBL" id="KB320843">
    <property type="protein sequence ID" value="ELW61984.1"/>
    <property type="molecule type" value="Genomic_DNA"/>
</dbReference>
<dbReference type="InterPro" id="IPR019392">
    <property type="entry name" value="Miga"/>
</dbReference>
<feature type="region of interest" description="Disordered" evidence="10">
    <location>
        <begin position="313"/>
        <end position="349"/>
    </location>
</feature>
<evidence type="ECO:0000256" key="2">
    <source>
        <dbReference type="ARBA" id="ARBA00008969"/>
    </source>
</evidence>
<evidence type="ECO:0000256" key="7">
    <source>
        <dbReference type="ARBA" id="ARBA00023136"/>
    </source>
</evidence>
<evidence type="ECO:0000256" key="4">
    <source>
        <dbReference type="ARBA" id="ARBA00022787"/>
    </source>
</evidence>
<dbReference type="GO" id="GO:0008053">
    <property type="term" value="P:mitochondrial fusion"/>
    <property type="evidence" value="ECO:0007669"/>
    <property type="project" value="InterPro"/>
</dbReference>